<dbReference type="InterPro" id="IPR003615">
    <property type="entry name" value="HNH_nuc"/>
</dbReference>
<feature type="domain" description="HNH nuclease" evidence="1">
    <location>
        <begin position="321"/>
        <end position="372"/>
    </location>
</feature>
<dbReference type="Proteomes" id="UP000191040">
    <property type="component" value="Chromosome I"/>
</dbReference>
<keyword evidence="2" id="KW-0540">Nuclease</keyword>
<dbReference type="GO" id="GO:0008270">
    <property type="term" value="F:zinc ion binding"/>
    <property type="evidence" value="ECO:0007669"/>
    <property type="project" value="InterPro"/>
</dbReference>
<keyword evidence="2" id="KW-0378">Hydrolase</keyword>
<keyword evidence="3" id="KW-1185">Reference proteome</keyword>
<accession>A0A1T4YQ59</accession>
<protein>
    <submittedName>
        <fullName evidence="2">HNH endonuclease</fullName>
    </submittedName>
</protein>
<name>A0A1T4YQ59_9ACTN</name>
<dbReference type="Pfam" id="PF01844">
    <property type="entry name" value="HNH"/>
    <property type="match status" value="1"/>
</dbReference>
<reference evidence="3" key="1">
    <citation type="submission" date="2017-02" db="EMBL/GenBank/DDBJ databases">
        <authorList>
            <person name="Varghese N."/>
            <person name="Submissions S."/>
        </authorList>
    </citation>
    <scope>NUCLEOTIDE SEQUENCE [LARGE SCALE GENOMIC DNA]</scope>
    <source>
        <strain evidence="3">9H-4</strain>
    </source>
</reference>
<dbReference type="RefSeq" id="WP_078698547.1">
    <property type="nucleotide sequence ID" value="NZ_LT796768.1"/>
</dbReference>
<evidence type="ECO:0000313" key="2">
    <source>
        <dbReference type="EMBL" id="SKB03803.1"/>
    </source>
</evidence>
<evidence type="ECO:0000259" key="1">
    <source>
        <dbReference type="SMART" id="SM00507"/>
    </source>
</evidence>
<organism evidence="2 3">
    <name type="scientific">Aeromicrobium choanae</name>
    <dbReference type="NCBI Taxonomy" id="1736691"/>
    <lineage>
        <taxon>Bacteria</taxon>
        <taxon>Bacillati</taxon>
        <taxon>Actinomycetota</taxon>
        <taxon>Actinomycetes</taxon>
        <taxon>Propionibacteriales</taxon>
        <taxon>Nocardioidaceae</taxon>
        <taxon>Aeromicrobium</taxon>
    </lineage>
</organism>
<dbReference type="OrthoDB" id="3741440at2"/>
<evidence type="ECO:0000313" key="3">
    <source>
        <dbReference type="Proteomes" id="UP000191040"/>
    </source>
</evidence>
<dbReference type="Gene3D" id="1.10.30.50">
    <property type="match status" value="1"/>
</dbReference>
<dbReference type="GO" id="GO:0004519">
    <property type="term" value="F:endonuclease activity"/>
    <property type="evidence" value="ECO:0007669"/>
    <property type="project" value="UniProtKB-KW"/>
</dbReference>
<dbReference type="CDD" id="cd00085">
    <property type="entry name" value="HNHc"/>
    <property type="match status" value="1"/>
</dbReference>
<dbReference type="SMART" id="SM00507">
    <property type="entry name" value="HNHc"/>
    <property type="match status" value="1"/>
</dbReference>
<sequence length="417" mass="44736">MSSGDDGVGAAMGRCALVLQSVTSSVHDEARALAALRDAAEAALAERLDEIERTKAYVAEDASSAATWARRELRQDARRTRQLIRAAATMRELPLVGESARAGRISADHVARFSFALAHVDDVEVRRIEAHLVAVAEQHPPSRVKSLVDRLRSIVHAEELDDAWIAGADKAHVGLNALPDGWHVTGFLPIEVGARLNAVLEAVSTPREGGDRRSASERRIDGLDHLLTRVLAEGLPTDGTVRPQVHVLVDAGTLQSALAPETPGAFEPDQPAVLEGFGHIGANLLAHLTCGADLIPVLVDRIGPNRSVLDVGRRHRDATPKQRHAVWIQQDGRCATEHCHHAVDHVHHRRRWADGGPTDLANLVGLCSACHRHEHRHDPTNLAEGAQGSGQLVTLPPRGRTAAAERTGLLGLSCGGT</sequence>
<dbReference type="GO" id="GO:0003676">
    <property type="term" value="F:nucleic acid binding"/>
    <property type="evidence" value="ECO:0007669"/>
    <property type="project" value="InterPro"/>
</dbReference>
<proteinExistence type="predicted"/>
<keyword evidence="2" id="KW-0255">Endonuclease</keyword>
<dbReference type="InterPro" id="IPR002711">
    <property type="entry name" value="HNH"/>
</dbReference>
<gene>
    <name evidence="2" type="ORF">SAMN06295964_0344</name>
</gene>
<dbReference type="AlphaFoldDB" id="A0A1T4YQ59"/>
<dbReference type="EMBL" id="LT796768">
    <property type="protein sequence ID" value="SKB03803.1"/>
    <property type="molecule type" value="Genomic_DNA"/>
</dbReference>
<dbReference type="STRING" id="1736691.SAMN06295964_0344"/>